<name>A0A172YBA7_9GAMM</name>
<protein>
    <submittedName>
        <fullName evidence="1">Uncharacterized protein</fullName>
    </submittedName>
</protein>
<proteinExistence type="predicted"/>
<evidence type="ECO:0000313" key="2">
    <source>
        <dbReference type="Proteomes" id="UP000077875"/>
    </source>
</evidence>
<dbReference type="RefSeq" id="WP_064121508.1">
    <property type="nucleotide sequence ID" value="NZ_CP015243.1"/>
</dbReference>
<keyword evidence="2" id="KW-1185">Reference proteome</keyword>
<accession>A0A172YBA7</accession>
<dbReference type="AlphaFoldDB" id="A0A172YBA7"/>
<dbReference type="KEGG" id="haa:A5892_02800"/>
<reference evidence="1 2" key="1">
    <citation type="submission" date="2016-04" db="EMBL/GenBank/DDBJ databases">
        <title>Complete Genome Sequence of Halotalea alkalilenta IHB B 13600.</title>
        <authorList>
            <person name="Swarnkar M.K."/>
            <person name="Sharma A."/>
            <person name="Kaushal K."/>
            <person name="Soni R."/>
            <person name="Rana S."/>
            <person name="Singh A.K."/>
            <person name="Gulati A."/>
        </authorList>
    </citation>
    <scope>NUCLEOTIDE SEQUENCE [LARGE SCALE GENOMIC DNA]</scope>
    <source>
        <strain evidence="1 2">IHB B 13600</strain>
    </source>
</reference>
<gene>
    <name evidence="1" type="ORF">A5892_02800</name>
</gene>
<sequence>MKRRRILVTVLAFAMLAIAIRRLFAGRADTKVVAKEERESERHGAHLPAGCIRPTAFDAKSLRAPRQAANQADARDACKALCGAC</sequence>
<dbReference type="EMBL" id="CP015243">
    <property type="protein sequence ID" value="ANF56530.1"/>
    <property type="molecule type" value="Genomic_DNA"/>
</dbReference>
<evidence type="ECO:0000313" key="1">
    <source>
        <dbReference type="EMBL" id="ANF56530.1"/>
    </source>
</evidence>
<dbReference type="Proteomes" id="UP000077875">
    <property type="component" value="Chromosome"/>
</dbReference>
<organism evidence="1 2">
    <name type="scientific">Halotalea alkalilenta</name>
    <dbReference type="NCBI Taxonomy" id="376489"/>
    <lineage>
        <taxon>Bacteria</taxon>
        <taxon>Pseudomonadati</taxon>
        <taxon>Pseudomonadota</taxon>
        <taxon>Gammaproteobacteria</taxon>
        <taxon>Oceanospirillales</taxon>
        <taxon>Halomonadaceae</taxon>
        <taxon>Halotalea</taxon>
    </lineage>
</organism>